<comment type="caution">
    <text evidence="2">The sequence shown here is derived from an EMBL/GenBank/DDBJ whole genome shotgun (WGS) entry which is preliminary data.</text>
</comment>
<evidence type="ECO:0000256" key="1">
    <source>
        <dbReference type="SAM" id="MobiDB-lite"/>
    </source>
</evidence>
<evidence type="ECO:0000313" key="3">
    <source>
        <dbReference type="Proteomes" id="UP000593571"/>
    </source>
</evidence>
<proteinExistence type="predicted"/>
<evidence type="ECO:0000313" key="2">
    <source>
        <dbReference type="EMBL" id="KAF6447626.1"/>
    </source>
</evidence>
<feature type="compositionally biased region" description="Basic and acidic residues" evidence="1">
    <location>
        <begin position="108"/>
        <end position="117"/>
    </location>
</feature>
<feature type="compositionally biased region" description="Basic and acidic residues" evidence="1">
    <location>
        <begin position="77"/>
        <end position="89"/>
    </location>
</feature>
<feature type="region of interest" description="Disordered" evidence="1">
    <location>
        <begin position="1"/>
        <end position="89"/>
    </location>
</feature>
<dbReference type="Proteomes" id="UP000593571">
    <property type="component" value="Unassembled WGS sequence"/>
</dbReference>
<protein>
    <submittedName>
        <fullName evidence="2">Uncharacterized protein</fullName>
    </submittedName>
</protein>
<name>A0A7J8FJ00_ROUAE</name>
<feature type="compositionally biased region" description="Gly residues" evidence="1">
    <location>
        <begin position="19"/>
        <end position="29"/>
    </location>
</feature>
<gene>
    <name evidence="2" type="ORF">HJG63_012030</name>
</gene>
<keyword evidence="3" id="KW-1185">Reference proteome</keyword>
<dbReference type="AlphaFoldDB" id="A0A7J8FJ00"/>
<sequence>MSRWGDGRTGGPRRLEWGVGDGGGEGSGDGSTRPPRTPGPAPRTLLAPRALDGPPGAWPARTHAPASVDAGATRLRKATERQDTAGGPRCERRCAIARDVGVSAVTRNEPDAKEHARGGGAAHSAQVSWKLKTAPTKIKPIDFKKSLGTNGETMSLPPGRLK</sequence>
<feature type="region of interest" description="Disordered" evidence="1">
    <location>
        <begin position="105"/>
        <end position="162"/>
    </location>
</feature>
<reference evidence="2 3" key="1">
    <citation type="journal article" date="2020" name="Nature">
        <title>Six reference-quality genomes reveal evolution of bat adaptations.</title>
        <authorList>
            <person name="Jebb D."/>
            <person name="Huang Z."/>
            <person name="Pippel M."/>
            <person name="Hughes G.M."/>
            <person name="Lavrichenko K."/>
            <person name="Devanna P."/>
            <person name="Winkler S."/>
            <person name="Jermiin L.S."/>
            <person name="Skirmuntt E.C."/>
            <person name="Katzourakis A."/>
            <person name="Burkitt-Gray L."/>
            <person name="Ray D.A."/>
            <person name="Sullivan K.A.M."/>
            <person name="Roscito J.G."/>
            <person name="Kirilenko B.M."/>
            <person name="Davalos L.M."/>
            <person name="Corthals A.P."/>
            <person name="Power M.L."/>
            <person name="Jones G."/>
            <person name="Ransome R.D."/>
            <person name="Dechmann D.K.N."/>
            <person name="Locatelli A.G."/>
            <person name="Puechmaille S.J."/>
            <person name="Fedrigo O."/>
            <person name="Jarvis E.D."/>
            <person name="Hiller M."/>
            <person name="Vernes S.C."/>
            <person name="Myers E.W."/>
            <person name="Teeling E.C."/>
        </authorList>
    </citation>
    <scope>NUCLEOTIDE SEQUENCE [LARGE SCALE GENOMIC DNA]</scope>
    <source>
        <strain evidence="2">MRouAeg1</strain>
        <tissue evidence="2">Muscle</tissue>
    </source>
</reference>
<dbReference type="EMBL" id="JACASE010000007">
    <property type="protein sequence ID" value="KAF6447626.1"/>
    <property type="molecule type" value="Genomic_DNA"/>
</dbReference>
<accession>A0A7J8FJ00</accession>
<organism evidence="2 3">
    <name type="scientific">Rousettus aegyptiacus</name>
    <name type="common">Egyptian fruit bat</name>
    <name type="synonym">Pteropus aegyptiacus</name>
    <dbReference type="NCBI Taxonomy" id="9407"/>
    <lineage>
        <taxon>Eukaryota</taxon>
        <taxon>Metazoa</taxon>
        <taxon>Chordata</taxon>
        <taxon>Craniata</taxon>
        <taxon>Vertebrata</taxon>
        <taxon>Euteleostomi</taxon>
        <taxon>Mammalia</taxon>
        <taxon>Eutheria</taxon>
        <taxon>Laurasiatheria</taxon>
        <taxon>Chiroptera</taxon>
        <taxon>Yinpterochiroptera</taxon>
        <taxon>Pteropodoidea</taxon>
        <taxon>Pteropodidae</taxon>
        <taxon>Rousettinae</taxon>
        <taxon>Rousettus</taxon>
    </lineage>
</organism>